<organism evidence="1 2">
    <name type="scientific">Patulibacter medicamentivorans</name>
    <dbReference type="NCBI Taxonomy" id="1097667"/>
    <lineage>
        <taxon>Bacteria</taxon>
        <taxon>Bacillati</taxon>
        <taxon>Actinomycetota</taxon>
        <taxon>Thermoleophilia</taxon>
        <taxon>Solirubrobacterales</taxon>
        <taxon>Patulibacteraceae</taxon>
        <taxon>Patulibacter</taxon>
    </lineage>
</organism>
<evidence type="ECO:0000313" key="2">
    <source>
        <dbReference type="Proteomes" id="UP000005143"/>
    </source>
</evidence>
<protein>
    <submittedName>
        <fullName evidence="1">Uncharacterized protein</fullName>
    </submittedName>
</protein>
<comment type="caution">
    <text evidence="1">The sequence shown here is derived from an EMBL/GenBank/DDBJ whole genome shotgun (WGS) entry which is preliminary data.</text>
</comment>
<proteinExistence type="predicted"/>
<dbReference type="AlphaFoldDB" id="H0E6B4"/>
<dbReference type="EMBL" id="AGUD01000202">
    <property type="protein sequence ID" value="EHN10758.1"/>
    <property type="molecule type" value="Genomic_DNA"/>
</dbReference>
<gene>
    <name evidence="1" type="ORF">PAI11_23640</name>
</gene>
<accession>H0E6B4</accession>
<keyword evidence="2" id="KW-1185">Reference proteome</keyword>
<reference evidence="1 2" key="1">
    <citation type="journal article" date="2013" name="Biodegradation">
        <title>Quantitative proteomic analysis of ibuprofen-degrading Patulibacter sp. strain I11.</title>
        <authorList>
            <person name="Almeida B."/>
            <person name="Kjeldal H."/>
            <person name="Lolas I."/>
            <person name="Knudsen A.D."/>
            <person name="Carvalho G."/>
            <person name="Nielsen K.L."/>
            <person name="Barreto Crespo M.T."/>
            <person name="Stensballe A."/>
            <person name="Nielsen J.L."/>
        </authorList>
    </citation>
    <scope>NUCLEOTIDE SEQUENCE [LARGE SCALE GENOMIC DNA]</scope>
    <source>
        <strain evidence="1 2">I11</strain>
    </source>
</reference>
<name>H0E6B4_9ACTN</name>
<evidence type="ECO:0000313" key="1">
    <source>
        <dbReference type="EMBL" id="EHN10758.1"/>
    </source>
</evidence>
<dbReference type="Proteomes" id="UP000005143">
    <property type="component" value="Unassembled WGS sequence"/>
</dbReference>
<sequence>MTTRPVPGRSHAMSHHRLAWAAAATAYVALWRAAYRNVTAAPRVVR</sequence>